<keyword evidence="3" id="KW-0963">Cytoplasm</keyword>
<proteinExistence type="predicted"/>
<dbReference type="GO" id="GO:0005634">
    <property type="term" value="C:nucleus"/>
    <property type="evidence" value="ECO:0007669"/>
    <property type="project" value="UniProtKB-SubCell"/>
</dbReference>
<dbReference type="AlphaFoldDB" id="A0ABD3IRW6"/>
<evidence type="ECO:0000313" key="9">
    <source>
        <dbReference type="EMBL" id="KAL3716935.1"/>
    </source>
</evidence>
<evidence type="ECO:0000256" key="1">
    <source>
        <dbReference type="ARBA" id="ARBA00004123"/>
    </source>
</evidence>
<accession>A0ABD3IRW6</accession>
<keyword evidence="6" id="KW-0539">Nucleus</keyword>
<keyword evidence="10" id="KW-1185">Reference proteome</keyword>
<protein>
    <submittedName>
        <fullName evidence="9">Uncharacterized protein</fullName>
    </submittedName>
</protein>
<feature type="domain" description="EDS1 EP" evidence="8">
    <location>
        <begin position="402"/>
        <end position="595"/>
    </location>
</feature>
<comment type="subcellular location">
    <subcellularLocation>
        <location evidence="2">Cytoplasm</location>
    </subcellularLocation>
    <subcellularLocation>
        <location evidence="1">Nucleus</location>
    </subcellularLocation>
</comment>
<evidence type="ECO:0000313" key="10">
    <source>
        <dbReference type="Proteomes" id="UP001634007"/>
    </source>
</evidence>
<evidence type="ECO:0000256" key="4">
    <source>
        <dbReference type="ARBA" id="ARBA00022801"/>
    </source>
</evidence>
<dbReference type="Pfam" id="PF01764">
    <property type="entry name" value="Lipase_3"/>
    <property type="match status" value="1"/>
</dbReference>
<dbReference type="GO" id="GO:0005737">
    <property type="term" value="C:cytoplasm"/>
    <property type="evidence" value="ECO:0007669"/>
    <property type="project" value="UniProtKB-SubCell"/>
</dbReference>
<evidence type="ECO:0000256" key="2">
    <source>
        <dbReference type="ARBA" id="ARBA00004496"/>
    </source>
</evidence>
<feature type="domain" description="Fungal lipase-type" evidence="7">
    <location>
        <begin position="87"/>
        <end position="198"/>
    </location>
</feature>
<dbReference type="PANTHER" id="PTHR47090:SF2">
    <property type="entry name" value="PROTEIN EDS1-RELATED"/>
    <property type="match status" value="1"/>
</dbReference>
<sequence length="614" mass="70595">MERYVGIKPQVIKKAVSVSIEAHKSPGKPCLVERKVPGSPSQVIVAFPGSWSLDDWFVGDSEAKPFGETKIDTKRFRSLKSIGKDVVATVSEAFMARFLRILDDRSTFRAEVTKATEKNKQIIFAGHSSGGPIAMYATVWFLEEYARSNKKQTSRPLCLTFASPLTTDRTFCHAIRREGWFDCFVHFVMKLDIVPRILLAPHYSAAELLQEIPRFSNPHHKADKAKLALLFANVMKNASCVASHAACALTESKRTLFDTMSRFIKLSPYRPCGKYVFCTETDRLVVVKNPDAVLQMLFHSLQIGSDTELQDTAVASLKAHWRYKDTLRKSSDMYNVVCLENLPELPLSSDNTTDIGAPLSDLNLCIPARLCLRAAGESEKHKADNQNTVLCKKDAIKKALRKLDDYRTTCKTDGMGYYDAFKMQEEEEDFKANVKRLELAAMWDEIIEMIRQEQLPDKFEAEREWLELSTQFRRLVEPIDIANYYRHLKNEDAGPYMTKGRPRRYHYPQRWREHAEQLERDSSGESCFWAEVEELNVAIANKKPWKEIENRVLTLEKNLRKWYDKKEVEKDVFLEKSTLVKWWHTLPDYHKANSCIKELIPSLKSQTQQQAGID</sequence>
<dbReference type="Gene3D" id="3.40.50.1820">
    <property type="entry name" value="alpha/beta hydrolase"/>
    <property type="match status" value="1"/>
</dbReference>
<comment type="caution">
    <text evidence="9">The sequence shown here is derived from an EMBL/GenBank/DDBJ whole genome shotgun (WGS) entry which is preliminary data.</text>
</comment>
<evidence type="ECO:0000256" key="3">
    <source>
        <dbReference type="ARBA" id="ARBA00022490"/>
    </source>
</evidence>
<name>A0ABD3IRW6_EUCGL</name>
<evidence type="ECO:0000259" key="8">
    <source>
        <dbReference type="Pfam" id="PF18117"/>
    </source>
</evidence>
<dbReference type="EMBL" id="JBJKBG010000011">
    <property type="protein sequence ID" value="KAL3716935.1"/>
    <property type="molecule type" value="Genomic_DNA"/>
</dbReference>
<reference evidence="9 10" key="1">
    <citation type="submission" date="2024-11" db="EMBL/GenBank/DDBJ databases">
        <title>Chromosome-level genome assembly of Eucalyptus globulus Labill. provides insights into its genome evolution.</title>
        <authorList>
            <person name="Li X."/>
        </authorList>
    </citation>
    <scope>NUCLEOTIDE SEQUENCE [LARGE SCALE GENOMIC DNA]</scope>
    <source>
        <strain evidence="9">CL2024</strain>
        <tissue evidence="9">Fresh tender leaves</tissue>
    </source>
</reference>
<gene>
    <name evidence="9" type="ORF">ACJRO7_008502</name>
</gene>
<dbReference type="InterPro" id="IPR041266">
    <property type="entry name" value="EDS1_EP"/>
</dbReference>
<evidence type="ECO:0000259" key="7">
    <source>
        <dbReference type="Pfam" id="PF01764"/>
    </source>
</evidence>
<dbReference type="SUPFAM" id="SSF53474">
    <property type="entry name" value="alpha/beta-Hydrolases"/>
    <property type="match status" value="1"/>
</dbReference>
<keyword evidence="4" id="KW-0378">Hydrolase</keyword>
<dbReference type="InterPro" id="IPR002921">
    <property type="entry name" value="Fungal_lipase-type"/>
</dbReference>
<dbReference type="Pfam" id="PF18117">
    <property type="entry name" value="EDS1_EP"/>
    <property type="match status" value="1"/>
</dbReference>
<dbReference type="Proteomes" id="UP001634007">
    <property type="component" value="Unassembled WGS sequence"/>
</dbReference>
<keyword evidence="5" id="KW-0611">Plant defense</keyword>
<organism evidence="9 10">
    <name type="scientific">Eucalyptus globulus</name>
    <name type="common">Tasmanian blue gum</name>
    <dbReference type="NCBI Taxonomy" id="34317"/>
    <lineage>
        <taxon>Eukaryota</taxon>
        <taxon>Viridiplantae</taxon>
        <taxon>Streptophyta</taxon>
        <taxon>Embryophyta</taxon>
        <taxon>Tracheophyta</taxon>
        <taxon>Spermatophyta</taxon>
        <taxon>Magnoliopsida</taxon>
        <taxon>eudicotyledons</taxon>
        <taxon>Gunneridae</taxon>
        <taxon>Pentapetalae</taxon>
        <taxon>rosids</taxon>
        <taxon>malvids</taxon>
        <taxon>Myrtales</taxon>
        <taxon>Myrtaceae</taxon>
        <taxon>Myrtoideae</taxon>
        <taxon>Eucalypteae</taxon>
        <taxon>Eucalyptus</taxon>
    </lineage>
</organism>
<dbReference type="GO" id="GO:0016787">
    <property type="term" value="F:hydrolase activity"/>
    <property type="evidence" value="ECO:0007669"/>
    <property type="project" value="UniProtKB-KW"/>
</dbReference>
<dbReference type="GO" id="GO:0006952">
    <property type="term" value="P:defense response"/>
    <property type="evidence" value="ECO:0007669"/>
    <property type="project" value="UniProtKB-KW"/>
</dbReference>
<evidence type="ECO:0000256" key="5">
    <source>
        <dbReference type="ARBA" id="ARBA00022821"/>
    </source>
</evidence>
<dbReference type="InterPro" id="IPR029058">
    <property type="entry name" value="AB_hydrolase_fold"/>
</dbReference>
<dbReference type="PANTHER" id="PTHR47090">
    <property type="entry name" value="PROTEIN EDS1-RELATED"/>
    <property type="match status" value="1"/>
</dbReference>
<dbReference type="InterPro" id="IPR044214">
    <property type="entry name" value="EDS1-like"/>
</dbReference>
<evidence type="ECO:0000256" key="6">
    <source>
        <dbReference type="ARBA" id="ARBA00023242"/>
    </source>
</evidence>